<dbReference type="GeneID" id="30004744"/>
<organism evidence="6 7">
    <name type="scientific">Fonsecaea erecta</name>
    <dbReference type="NCBI Taxonomy" id="1367422"/>
    <lineage>
        <taxon>Eukaryota</taxon>
        <taxon>Fungi</taxon>
        <taxon>Dikarya</taxon>
        <taxon>Ascomycota</taxon>
        <taxon>Pezizomycotina</taxon>
        <taxon>Eurotiomycetes</taxon>
        <taxon>Chaetothyriomycetidae</taxon>
        <taxon>Chaetothyriales</taxon>
        <taxon>Herpotrichiellaceae</taxon>
        <taxon>Fonsecaea</taxon>
    </lineage>
</organism>
<dbReference type="Pfam" id="PF13439">
    <property type="entry name" value="Glyco_transf_4"/>
    <property type="match status" value="1"/>
</dbReference>
<feature type="domain" description="Glycosyl transferase family 1" evidence="4">
    <location>
        <begin position="264"/>
        <end position="432"/>
    </location>
</feature>
<evidence type="ECO:0000256" key="1">
    <source>
        <dbReference type="ARBA" id="ARBA00022676"/>
    </source>
</evidence>
<evidence type="ECO:0000259" key="5">
    <source>
        <dbReference type="Pfam" id="PF13439"/>
    </source>
</evidence>
<dbReference type="EMBL" id="LVYI01000001">
    <property type="protein sequence ID" value="OAP64602.1"/>
    <property type="molecule type" value="Genomic_DNA"/>
</dbReference>
<dbReference type="CDD" id="cd03814">
    <property type="entry name" value="GT4-like"/>
    <property type="match status" value="1"/>
</dbReference>
<keyword evidence="7" id="KW-1185">Reference proteome</keyword>
<keyword evidence="3" id="KW-0472">Membrane</keyword>
<evidence type="ECO:0000313" key="7">
    <source>
        <dbReference type="Proteomes" id="UP000078343"/>
    </source>
</evidence>
<keyword evidence="1" id="KW-0808">Transferase</keyword>
<dbReference type="Pfam" id="PF00534">
    <property type="entry name" value="Glycos_transf_1"/>
    <property type="match status" value="1"/>
</dbReference>
<keyword evidence="3" id="KW-0812">Transmembrane</keyword>
<reference evidence="6 7" key="1">
    <citation type="submission" date="2016-04" db="EMBL/GenBank/DDBJ databases">
        <title>Draft genome of Fonsecaea erecta CBS 125763.</title>
        <authorList>
            <person name="Weiss V.A."/>
            <person name="Vicente V.A."/>
            <person name="Raittz R.T."/>
            <person name="Moreno L.F."/>
            <person name="De Souza E.M."/>
            <person name="Pedrosa F.O."/>
            <person name="Steffens M.B."/>
            <person name="Faoro H."/>
            <person name="Tadra-Sfeir M.Z."/>
            <person name="Najafzadeh M.J."/>
            <person name="Felipe M.S."/>
            <person name="Teixeira M."/>
            <person name="Sun J."/>
            <person name="Xi L."/>
            <person name="Gomes R."/>
            <person name="De Azevedo C.M."/>
            <person name="Salgado C.G."/>
            <person name="Da Silva M.B."/>
            <person name="Nascimento M.F."/>
            <person name="Queiroz-Telles F."/>
            <person name="Attili D.S."/>
            <person name="Gorbushina A."/>
        </authorList>
    </citation>
    <scope>NUCLEOTIDE SEQUENCE [LARGE SCALE GENOMIC DNA]</scope>
    <source>
        <strain evidence="6 7">CBS 125763</strain>
    </source>
</reference>
<feature type="region of interest" description="Disordered" evidence="2">
    <location>
        <begin position="33"/>
        <end position="54"/>
    </location>
</feature>
<evidence type="ECO:0000256" key="3">
    <source>
        <dbReference type="SAM" id="Phobius"/>
    </source>
</evidence>
<proteinExistence type="predicted"/>
<feature type="transmembrane region" description="Helical" evidence="3">
    <location>
        <begin position="491"/>
        <end position="512"/>
    </location>
</feature>
<keyword evidence="1" id="KW-0328">Glycosyltransferase</keyword>
<name>A0A178ZY26_9EURO</name>
<dbReference type="Proteomes" id="UP000078343">
    <property type="component" value="Unassembled WGS sequence"/>
</dbReference>
<dbReference type="GO" id="GO:0016757">
    <property type="term" value="F:glycosyltransferase activity"/>
    <property type="evidence" value="ECO:0007669"/>
    <property type="project" value="UniProtKB-KW"/>
</dbReference>
<evidence type="ECO:0000313" key="6">
    <source>
        <dbReference type="EMBL" id="OAP64602.1"/>
    </source>
</evidence>
<dbReference type="PANTHER" id="PTHR45947">
    <property type="entry name" value="SULFOQUINOVOSYL TRANSFERASE SQD2"/>
    <property type="match status" value="1"/>
</dbReference>
<dbReference type="RefSeq" id="XP_018697969.1">
    <property type="nucleotide sequence ID" value="XM_018832090.1"/>
</dbReference>
<dbReference type="InterPro" id="IPR028098">
    <property type="entry name" value="Glyco_trans_4-like_N"/>
</dbReference>
<evidence type="ECO:0008006" key="8">
    <source>
        <dbReference type="Google" id="ProtNLM"/>
    </source>
</evidence>
<keyword evidence="3" id="KW-1133">Transmembrane helix</keyword>
<dbReference type="PANTHER" id="PTHR45947:SF3">
    <property type="entry name" value="SULFOQUINOVOSYL TRANSFERASE SQD2"/>
    <property type="match status" value="1"/>
</dbReference>
<sequence length="553" mass="61552">MGEGNVVLAASTTASSHELATTTTTTAAAGVVSASTTSSETQRPQGGAGTAASDNRDVFPSYLKGKRVLLATESLGPVNGVSRTTLMLIEYLRKNGVQLAIVAPHSRQSRLKLTAGANLTEFRLPGYELPYNPDLTVVYPFQLDDVYSHTFKPDIVYLASPASTGFQMLFQIRQLQDPPVVLLNFQTDLSAYSEILFPGPVARFSVWLLGVVQGFLFNHRTVHTIFYPSSGVRRYLEKAGAPSNKMVRLGRGVDTTLFNPSRRDEAYRKELAPNGEVILVCVCRLAPEKGFEFLAQIAMRLAQEGFPFKLLIVGGNMSAEVEDQIHHLFDSVAEHVMFTGFRTGVDLARAYATGDIFLHCSITETFGLVVLEAMASGLPVIARDEGGPSDIVQDQGTGYLVPPHDLEQYISLVKRLSADKNLRTNMAVAARRYTCDVTWEKINRRVAWHMTDGLQQHLRRKHRRPIRNFIVARYHEFRDGVVVPVVVRVRLYMAAIIVYLIWMMTAIVLLLYGHRVFSRAAQLLRNPPLVLQRIQYRALKQGIQETLKSLSTE</sequence>
<dbReference type="InterPro" id="IPR001296">
    <property type="entry name" value="Glyco_trans_1"/>
</dbReference>
<dbReference type="OrthoDB" id="512920at2759"/>
<accession>A0A178ZY26</accession>
<dbReference type="InterPro" id="IPR050194">
    <property type="entry name" value="Glycosyltransferase_grp1"/>
</dbReference>
<comment type="caution">
    <text evidence="6">The sequence shown here is derived from an EMBL/GenBank/DDBJ whole genome shotgun (WGS) entry which is preliminary data.</text>
</comment>
<evidence type="ECO:0000256" key="2">
    <source>
        <dbReference type="SAM" id="MobiDB-lite"/>
    </source>
</evidence>
<dbReference type="STRING" id="1367422.A0A178ZY26"/>
<evidence type="ECO:0000259" key="4">
    <source>
        <dbReference type="Pfam" id="PF00534"/>
    </source>
</evidence>
<dbReference type="SUPFAM" id="SSF53756">
    <property type="entry name" value="UDP-Glycosyltransferase/glycogen phosphorylase"/>
    <property type="match status" value="1"/>
</dbReference>
<dbReference type="Gene3D" id="3.40.50.2000">
    <property type="entry name" value="Glycogen Phosphorylase B"/>
    <property type="match status" value="2"/>
</dbReference>
<feature type="domain" description="Glycosyltransferase subfamily 4-like N-terminal" evidence="5">
    <location>
        <begin position="78"/>
        <end position="256"/>
    </location>
</feature>
<gene>
    <name evidence="6" type="ORF">AYL99_00574</name>
</gene>
<dbReference type="AlphaFoldDB" id="A0A178ZY26"/>
<protein>
    <recommendedName>
        <fullName evidence="8">Glycosyl transferase family 1 domain-containing protein</fullName>
    </recommendedName>
</protein>